<keyword evidence="5" id="KW-0813">Transport</keyword>
<dbReference type="Gene3D" id="1.20.5.110">
    <property type="match status" value="1"/>
</dbReference>
<evidence type="ECO:0000256" key="4">
    <source>
        <dbReference type="ARBA" id="ARBA00019409"/>
    </source>
</evidence>
<dbReference type="AlphaFoldDB" id="A0AAN8XPQ1"/>
<reference evidence="17 18" key="1">
    <citation type="submission" date="2023-10" db="EMBL/GenBank/DDBJ databases">
        <title>Genomes of two closely related lineages of the louse Polyplax serrata with different host specificities.</title>
        <authorList>
            <person name="Martinu J."/>
            <person name="Tarabai H."/>
            <person name="Stefka J."/>
            <person name="Hypsa V."/>
        </authorList>
    </citation>
    <scope>NUCLEOTIDE SEQUENCE [LARGE SCALE GENOMIC DNA]</scope>
    <source>
        <strain evidence="17">HR10_N</strain>
    </source>
</reference>
<proteinExistence type="inferred from homology"/>
<evidence type="ECO:0000256" key="3">
    <source>
        <dbReference type="ARBA" id="ARBA00009063"/>
    </source>
</evidence>
<dbReference type="PANTHER" id="PTHR15959">
    <property type="entry name" value="SYNTAXIN-18"/>
    <property type="match status" value="1"/>
</dbReference>
<keyword evidence="7" id="KW-0256">Endoplasmic reticulum</keyword>
<feature type="transmembrane region" description="Helical" evidence="15">
    <location>
        <begin position="287"/>
        <end position="308"/>
    </location>
</feature>
<dbReference type="SUPFAM" id="SSF58038">
    <property type="entry name" value="SNARE fusion complex"/>
    <property type="match status" value="1"/>
</dbReference>
<keyword evidence="11 14" id="KW-0175">Coiled coil</keyword>
<keyword evidence="6 15" id="KW-0812">Transmembrane</keyword>
<protein>
    <recommendedName>
        <fullName evidence="4">Syntaxin-18</fullName>
    </recommendedName>
</protein>
<evidence type="ECO:0000256" key="7">
    <source>
        <dbReference type="ARBA" id="ARBA00022824"/>
    </source>
</evidence>
<evidence type="ECO:0000256" key="1">
    <source>
        <dbReference type="ARBA" id="ARBA00003746"/>
    </source>
</evidence>
<evidence type="ECO:0000259" key="16">
    <source>
        <dbReference type="Pfam" id="PF10496"/>
    </source>
</evidence>
<evidence type="ECO:0000256" key="14">
    <source>
        <dbReference type="SAM" id="Coils"/>
    </source>
</evidence>
<evidence type="ECO:0000256" key="12">
    <source>
        <dbReference type="ARBA" id="ARBA00023136"/>
    </source>
</evidence>
<comment type="subcellular location">
    <subcellularLocation>
        <location evidence="13">Endomembrane system</location>
        <topology evidence="13">Single-pass type IV membrane protein</topology>
    </subcellularLocation>
    <subcellularLocation>
        <location evidence="2">Endoplasmic reticulum membrane</location>
        <topology evidence="2">Single-pass membrane protein</topology>
    </subcellularLocation>
</comment>
<evidence type="ECO:0000256" key="5">
    <source>
        <dbReference type="ARBA" id="ARBA00022448"/>
    </source>
</evidence>
<evidence type="ECO:0000256" key="13">
    <source>
        <dbReference type="ARBA" id="ARBA00046280"/>
    </source>
</evidence>
<gene>
    <name evidence="17" type="ORF">RUM43_000059</name>
</gene>
<evidence type="ECO:0000256" key="11">
    <source>
        <dbReference type="ARBA" id="ARBA00023054"/>
    </source>
</evidence>
<keyword evidence="9" id="KW-0653">Protein transport</keyword>
<evidence type="ECO:0000256" key="10">
    <source>
        <dbReference type="ARBA" id="ARBA00022989"/>
    </source>
</evidence>
<keyword evidence="12 15" id="KW-0472">Membrane</keyword>
<feature type="domain" description="SNARE-complex protein Syntaxin-18 N-terminal" evidence="16">
    <location>
        <begin position="1"/>
        <end position="89"/>
    </location>
</feature>
<name>A0AAN8XPQ1_POLSC</name>
<dbReference type="InterPro" id="IPR019529">
    <property type="entry name" value="Syntaxin-18_N"/>
</dbReference>
<comment type="similarity">
    <text evidence="3">Belongs to the syntaxin family.</text>
</comment>
<evidence type="ECO:0000313" key="17">
    <source>
        <dbReference type="EMBL" id="KAK6643796.1"/>
    </source>
</evidence>
<dbReference type="Proteomes" id="UP001372834">
    <property type="component" value="Unassembled WGS sequence"/>
</dbReference>
<accession>A0AAN8XPQ1</accession>
<dbReference type="GO" id="GO:0006890">
    <property type="term" value="P:retrograde vesicle-mediated transport, Golgi to endoplasmic reticulum"/>
    <property type="evidence" value="ECO:0007669"/>
    <property type="project" value="TreeGrafter"/>
</dbReference>
<evidence type="ECO:0000256" key="15">
    <source>
        <dbReference type="SAM" id="Phobius"/>
    </source>
</evidence>
<evidence type="ECO:0000313" key="18">
    <source>
        <dbReference type="Proteomes" id="UP001372834"/>
    </source>
</evidence>
<dbReference type="PANTHER" id="PTHR15959:SF0">
    <property type="entry name" value="SYNTAXIN-18"/>
    <property type="match status" value="1"/>
</dbReference>
<dbReference type="Pfam" id="PF10496">
    <property type="entry name" value="Syntaxin-18_N"/>
    <property type="match status" value="1"/>
</dbReference>
<evidence type="ECO:0000256" key="6">
    <source>
        <dbReference type="ARBA" id="ARBA00022692"/>
    </source>
</evidence>
<dbReference type="FunFam" id="1.20.5.110:FF:000015">
    <property type="entry name" value="Syntaxin-18, putative"/>
    <property type="match status" value="1"/>
</dbReference>
<keyword evidence="10 15" id="KW-1133">Transmembrane helix</keyword>
<feature type="coiled-coil region" evidence="14">
    <location>
        <begin position="207"/>
        <end position="234"/>
    </location>
</feature>
<sequence>MDITLLFKACVKTIKTKNRAFGQVPVDNDKARILHCRQSKQEFTIKSREIVQHIMRLHEFLTEHRQAYLNFSNHLARLPQLTDTERDKIDSGAQRIINVCSNFLGDLEKEILIKNEKQGQMFEHQKTVAALLKEYLKQVCKLYSEQRALRIQRTMELRKLIRIDCGGPKRNLSNQDSSGVTLEKKDNYDSDLNCLPFIEDELSVEELQMFELENNELFNELNSMTDEVRQIESKVVRIAELQNIFTEKVLQQDKDMNHVAKMVVGTTENVKEANDQIRQAIQRNAGLRVWILFFLLVMSFSLLFLDWYND</sequence>
<organism evidence="17 18">
    <name type="scientific">Polyplax serrata</name>
    <name type="common">Common mouse louse</name>
    <dbReference type="NCBI Taxonomy" id="468196"/>
    <lineage>
        <taxon>Eukaryota</taxon>
        <taxon>Metazoa</taxon>
        <taxon>Ecdysozoa</taxon>
        <taxon>Arthropoda</taxon>
        <taxon>Hexapoda</taxon>
        <taxon>Insecta</taxon>
        <taxon>Pterygota</taxon>
        <taxon>Neoptera</taxon>
        <taxon>Paraneoptera</taxon>
        <taxon>Psocodea</taxon>
        <taxon>Troctomorpha</taxon>
        <taxon>Phthiraptera</taxon>
        <taxon>Anoplura</taxon>
        <taxon>Polyplacidae</taxon>
        <taxon>Polyplax</taxon>
    </lineage>
</organism>
<dbReference type="GO" id="GO:0015031">
    <property type="term" value="P:protein transport"/>
    <property type="evidence" value="ECO:0007669"/>
    <property type="project" value="UniProtKB-KW"/>
</dbReference>
<dbReference type="EMBL" id="JAWJWE010000001">
    <property type="protein sequence ID" value="KAK6643796.1"/>
    <property type="molecule type" value="Genomic_DNA"/>
</dbReference>
<dbReference type="GO" id="GO:0031201">
    <property type="term" value="C:SNARE complex"/>
    <property type="evidence" value="ECO:0007669"/>
    <property type="project" value="TreeGrafter"/>
</dbReference>
<comment type="caution">
    <text evidence="17">The sequence shown here is derived from an EMBL/GenBank/DDBJ whole genome shotgun (WGS) entry which is preliminary data.</text>
</comment>
<dbReference type="GO" id="GO:0005789">
    <property type="term" value="C:endoplasmic reticulum membrane"/>
    <property type="evidence" value="ECO:0007669"/>
    <property type="project" value="UniProtKB-SubCell"/>
</dbReference>
<evidence type="ECO:0000256" key="8">
    <source>
        <dbReference type="ARBA" id="ARBA00022892"/>
    </source>
</evidence>
<evidence type="ECO:0000256" key="9">
    <source>
        <dbReference type="ARBA" id="ARBA00022927"/>
    </source>
</evidence>
<keyword evidence="8" id="KW-0931">ER-Golgi transport</keyword>
<comment type="function">
    <text evidence="1">Syntaxin that may be involved in targeting and fusion of Golgi-derived retrograde transport vesicles with the ER.</text>
</comment>
<evidence type="ECO:0000256" key="2">
    <source>
        <dbReference type="ARBA" id="ARBA00004389"/>
    </source>
</evidence>